<dbReference type="SMART" id="SM00382">
    <property type="entry name" value="AAA"/>
    <property type="match status" value="1"/>
</dbReference>
<keyword evidence="4 6" id="KW-0067">ATP-binding</keyword>
<dbReference type="PANTHER" id="PTHR43553:SF24">
    <property type="entry name" value="ENERGY-COUPLING FACTOR TRANSPORTER ATP-BINDING PROTEIN ECFA1"/>
    <property type="match status" value="1"/>
</dbReference>
<dbReference type="InterPro" id="IPR015856">
    <property type="entry name" value="ABC_transpr_CbiO/EcfA_su"/>
</dbReference>
<dbReference type="PANTHER" id="PTHR43553">
    <property type="entry name" value="HEAVY METAL TRANSPORTER"/>
    <property type="match status" value="1"/>
</dbReference>
<protein>
    <submittedName>
        <fullName evidence="6">ABC transporter ATP-binding protein</fullName>
    </submittedName>
</protein>
<evidence type="ECO:0000256" key="3">
    <source>
        <dbReference type="ARBA" id="ARBA00022741"/>
    </source>
</evidence>
<evidence type="ECO:0000259" key="5">
    <source>
        <dbReference type="PROSITE" id="PS50893"/>
    </source>
</evidence>
<dbReference type="EMBL" id="CP115668">
    <property type="protein sequence ID" value="WCC79171.1"/>
    <property type="molecule type" value="Genomic_DNA"/>
</dbReference>
<dbReference type="InterPro" id="IPR003439">
    <property type="entry name" value="ABC_transporter-like_ATP-bd"/>
</dbReference>
<gene>
    <name evidence="6" type="ORF">O6R08_06320</name>
</gene>
<dbReference type="Proteomes" id="UP001212097">
    <property type="component" value="Chromosome"/>
</dbReference>
<dbReference type="CDD" id="cd03225">
    <property type="entry name" value="ABC_cobalt_CbiO_domain1"/>
    <property type="match status" value="1"/>
</dbReference>
<dbReference type="SUPFAM" id="SSF52540">
    <property type="entry name" value="P-loop containing nucleoside triphosphate hydrolases"/>
    <property type="match status" value="1"/>
</dbReference>
<reference evidence="6 7" key="2">
    <citation type="submission" date="2023-06" db="EMBL/GenBank/DDBJ databases">
        <title>The Gram-positive Non-spore-bearing Anaerobic Bacilli of Human Feces.</title>
        <authorList>
            <person name="Eggerth A.H."/>
        </authorList>
    </citation>
    <scope>NUCLEOTIDE SEQUENCE [LARGE SCALE GENOMIC DNA]</scope>
    <source>
        <strain evidence="6 7">CBA3108</strain>
    </source>
</reference>
<dbReference type="Pfam" id="PF00005">
    <property type="entry name" value="ABC_tran"/>
    <property type="match status" value="1"/>
</dbReference>
<dbReference type="InterPro" id="IPR017871">
    <property type="entry name" value="ABC_transporter-like_CS"/>
</dbReference>
<dbReference type="InterPro" id="IPR050095">
    <property type="entry name" value="ECF_ABC_transporter_ATP-bd"/>
</dbReference>
<keyword evidence="2" id="KW-0813">Transport</keyword>
<dbReference type="InterPro" id="IPR027417">
    <property type="entry name" value="P-loop_NTPase"/>
</dbReference>
<organism evidence="6 7">
    <name type="scientific">Cutibacterium equinum</name>
    <dbReference type="NCBI Taxonomy" id="3016342"/>
    <lineage>
        <taxon>Bacteria</taxon>
        <taxon>Bacillati</taxon>
        <taxon>Actinomycetota</taxon>
        <taxon>Actinomycetes</taxon>
        <taxon>Propionibacteriales</taxon>
        <taxon>Propionibacteriaceae</taxon>
        <taxon>Cutibacterium</taxon>
    </lineage>
</organism>
<dbReference type="Gene3D" id="3.40.50.300">
    <property type="entry name" value="P-loop containing nucleotide triphosphate hydrolases"/>
    <property type="match status" value="1"/>
</dbReference>
<keyword evidence="3" id="KW-0547">Nucleotide-binding</keyword>
<evidence type="ECO:0000313" key="6">
    <source>
        <dbReference type="EMBL" id="WCC79171.1"/>
    </source>
</evidence>
<evidence type="ECO:0000313" key="7">
    <source>
        <dbReference type="Proteomes" id="UP001212097"/>
    </source>
</evidence>
<evidence type="ECO:0000256" key="2">
    <source>
        <dbReference type="ARBA" id="ARBA00022448"/>
    </source>
</evidence>
<sequence length="241" mass="26371">MIEFNDVGVDVDEYDVEGHHRRVTILSGVDLTVSESRVAVIGPNGAGKSTLLKLVNGLMEATSGTVTVDGIDPKVDGRAARRRVGYIFTNPMSQLVMSTPVADVELSLRQRIRNRDERHHVAMKILADQGLEAIAGRSVHALSGGERQLVSLASVLAVEPSVILADEPTTLLDLRNREMVRHAFERLDQQILCCTHDLELAASFDRVLAVEDGRVVDDGDPETVIAGYRRRMMHLGLSNEG</sequence>
<evidence type="ECO:0000256" key="1">
    <source>
        <dbReference type="ARBA" id="ARBA00005417"/>
    </source>
</evidence>
<reference evidence="6 7" key="1">
    <citation type="submission" date="2023-01" db="EMBL/GenBank/DDBJ databases">
        <authorList>
            <person name="Lee S.H."/>
            <person name="Jung H.S."/>
            <person name="Yun J.U."/>
        </authorList>
    </citation>
    <scope>NUCLEOTIDE SEQUENCE [LARGE SCALE GENOMIC DNA]</scope>
    <source>
        <strain evidence="6 7">CBA3108</strain>
    </source>
</reference>
<feature type="domain" description="ABC transporter" evidence="5">
    <location>
        <begin position="11"/>
        <end position="237"/>
    </location>
</feature>
<evidence type="ECO:0000256" key="4">
    <source>
        <dbReference type="ARBA" id="ARBA00022840"/>
    </source>
</evidence>
<dbReference type="InterPro" id="IPR003593">
    <property type="entry name" value="AAA+_ATPase"/>
</dbReference>
<name>A0ABY7QVX2_9ACTN</name>
<dbReference type="PROSITE" id="PS00211">
    <property type="entry name" value="ABC_TRANSPORTER_1"/>
    <property type="match status" value="1"/>
</dbReference>
<dbReference type="PROSITE" id="PS50893">
    <property type="entry name" value="ABC_TRANSPORTER_2"/>
    <property type="match status" value="1"/>
</dbReference>
<accession>A0ABY7QVX2</accession>
<dbReference type="GO" id="GO:0005524">
    <property type="term" value="F:ATP binding"/>
    <property type="evidence" value="ECO:0007669"/>
    <property type="project" value="UniProtKB-KW"/>
</dbReference>
<dbReference type="RefSeq" id="WP_271417377.1">
    <property type="nucleotide sequence ID" value="NZ_CP115668.1"/>
</dbReference>
<keyword evidence="7" id="KW-1185">Reference proteome</keyword>
<comment type="similarity">
    <text evidence="1">Belongs to the ABC transporter superfamily.</text>
</comment>
<proteinExistence type="inferred from homology"/>